<protein>
    <submittedName>
        <fullName evidence="2">Phosphotransferase enzyme family protein</fullName>
    </submittedName>
</protein>
<dbReference type="PANTHER" id="PTHR21310">
    <property type="entry name" value="AMINOGLYCOSIDE PHOSPHOTRANSFERASE-RELATED-RELATED"/>
    <property type="match status" value="1"/>
</dbReference>
<dbReference type="InterPro" id="IPR011009">
    <property type="entry name" value="Kinase-like_dom_sf"/>
</dbReference>
<dbReference type="PANTHER" id="PTHR21310:SF57">
    <property type="entry name" value="BLR2944 PROTEIN"/>
    <property type="match status" value="1"/>
</dbReference>
<dbReference type="STRING" id="797277.SAMN05216198_3144"/>
<dbReference type="Proteomes" id="UP000243426">
    <property type="component" value="Chromosome I"/>
</dbReference>
<sequence>MNMALSDNASADQLTEQKIRGFVETLLGGTVVRTDRLPRWRPAWNMDLQRGDEILKLHIRGDRGGDVSPFPDDLRREANILALIGQQGVPAPHIYGFCEDPLAIVMQAVPGTRDLSSARDDAERLSLAKQYIDAMVAMHQLPLDRFVAKGIELPEGAEAISLAGLNAYYPLYARNKTRPQPLLEFALNWLRRNVPQHRTKPSLVQYDSGQYLFENGKLTTLYDFEFAMIGDPLADLASARMRDNYEPLGGPFKALYEYYQQVSGEPPEPDVVRFHTLLFSTVSTMQFSSTVATPKPGDPHDTYIEFDIALRRVVVHALAEAMGVAIETPATPVKPQGPNAELLSMLSDAVEQVEVNDPFQKTKLNAVRKIVEYLSKADAMMLELQAQDMREAEALLGQRFDHHQEMEAALESFVTAANAEHDLPLLALFASQIERRVQVFGGTAIGASASHIDLPPL</sequence>
<dbReference type="InterPro" id="IPR002575">
    <property type="entry name" value="Aminoglycoside_PTrfase"/>
</dbReference>
<dbReference type="SUPFAM" id="SSF56112">
    <property type="entry name" value="Protein kinase-like (PK-like)"/>
    <property type="match status" value="1"/>
</dbReference>
<proteinExistence type="predicted"/>
<dbReference type="EMBL" id="LT629748">
    <property type="protein sequence ID" value="SDS91859.1"/>
    <property type="molecule type" value="Genomic_DNA"/>
</dbReference>
<dbReference type="AlphaFoldDB" id="A0A1H1W6N3"/>
<organism evidence="2 3">
    <name type="scientific">Halopseudomonas litoralis</name>
    <dbReference type="NCBI Taxonomy" id="797277"/>
    <lineage>
        <taxon>Bacteria</taxon>
        <taxon>Pseudomonadati</taxon>
        <taxon>Pseudomonadota</taxon>
        <taxon>Gammaproteobacteria</taxon>
        <taxon>Pseudomonadales</taxon>
        <taxon>Pseudomonadaceae</taxon>
        <taxon>Halopseudomonas</taxon>
    </lineage>
</organism>
<dbReference type="GO" id="GO:0016740">
    <property type="term" value="F:transferase activity"/>
    <property type="evidence" value="ECO:0007669"/>
    <property type="project" value="UniProtKB-KW"/>
</dbReference>
<dbReference type="InterPro" id="IPR051678">
    <property type="entry name" value="AGP_Transferase"/>
</dbReference>
<name>A0A1H1W6N3_9GAMM</name>
<dbReference type="CDD" id="cd05154">
    <property type="entry name" value="ACAD10_11_N-like"/>
    <property type="match status" value="1"/>
</dbReference>
<keyword evidence="3" id="KW-1185">Reference proteome</keyword>
<keyword evidence="2" id="KW-0808">Transferase</keyword>
<dbReference type="Gene3D" id="3.90.1200.10">
    <property type="match status" value="1"/>
</dbReference>
<reference evidence="3" key="1">
    <citation type="submission" date="2016-10" db="EMBL/GenBank/DDBJ databases">
        <authorList>
            <person name="Varghese N."/>
            <person name="Submissions S."/>
        </authorList>
    </citation>
    <scope>NUCLEOTIDE SEQUENCE [LARGE SCALE GENOMIC DNA]</scope>
    <source>
        <strain evidence="3">2SM5</strain>
    </source>
</reference>
<evidence type="ECO:0000313" key="2">
    <source>
        <dbReference type="EMBL" id="SDS91859.1"/>
    </source>
</evidence>
<dbReference type="InterPro" id="IPR041726">
    <property type="entry name" value="ACAD10_11_N"/>
</dbReference>
<feature type="domain" description="Aminoglycoside phosphotransferase" evidence="1">
    <location>
        <begin position="71"/>
        <end position="267"/>
    </location>
</feature>
<dbReference type="Pfam" id="PF01636">
    <property type="entry name" value="APH"/>
    <property type="match status" value="1"/>
</dbReference>
<evidence type="ECO:0000313" key="3">
    <source>
        <dbReference type="Proteomes" id="UP000243426"/>
    </source>
</evidence>
<accession>A0A1H1W6N3</accession>
<gene>
    <name evidence="2" type="ORF">SAMN05216198_3144</name>
</gene>
<evidence type="ECO:0000259" key="1">
    <source>
        <dbReference type="Pfam" id="PF01636"/>
    </source>
</evidence>